<evidence type="ECO:0000313" key="1">
    <source>
        <dbReference type="EMBL" id="KAF2590606.1"/>
    </source>
</evidence>
<comment type="caution">
    <text evidence="1">The sequence shown here is derived from an EMBL/GenBank/DDBJ whole genome shotgun (WGS) entry which is preliminary data.</text>
</comment>
<accession>A0A8S9KB48</accession>
<dbReference type="AlphaFoldDB" id="A0A8S9KB48"/>
<organism evidence="1">
    <name type="scientific">Brassica cretica</name>
    <name type="common">Mustard</name>
    <dbReference type="NCBI Taxonomy" id="69181"/>
    <lineage>
        <taxon>Eukaryota</taxon>
        <taxon>Viridiplantae</taxon>
        <taxon>Streptophyta</taxon>
        <taxon>Embryophyta</taxon>
        <taxon>Tracheophyta</taxon>
        <taxon>Spermatophyta</taxon>
        <taxon>Magnoliopsida</taxon>
        <taxon>eudicotyledons</taxon>
        <taxon>Gunneridae</taxon>
        <taxon>Pentapetalae</taxon>
        <taxon>rosids</taxon>
        <taxon>malvids</taxon>
        <taxon>Brassicales</taxon>
        <taxon>Brassicaceae</taxon>
        <taxon>Brassiceae</taxon>
        <taxon>Brassica</taxon>
    </lineage>
</organism>
<protein>
    <submittedName>
        <fullName evidence="1">Uncharacterized protein</fullName>
    </submittedName>
</protein>
<reference evidence="1" key="1">
    <citation type="submission" date="2019-12" db="EMBL/GenBank/DDBJ databases">
        <title>Genome sequencing and annotation of Brassica cretica.</title>
        <authorList>
            <person name="Studholme D.J."/>
            <person name="Sarris P.F."/>
        </authorList>
    </citation>
    <scope>NUCLEOTIDE SEQUENCE</scope>
    <source>
        <strain evidence="2">PFS-001/15</strain>
        <strain evidence="1">PFS-102/07</strain>
        <tissue evidence="1">Leaf</tissue>
    </source>
</reference>
<evidence type="ECO:0000313" key="2">
    <source>
        <dbReference type="EMBL" id="KAF2618491.1"/>
    </source>
</evidence>
<dbReference type="EMBL" id="QGKY02000190">
    <property type="protein sequence ID" value="KAF2590606.1"/>
    <property type="molecule type" value="Genomic_DNA"/>
</dbReference>
<dbReference type="EMBL" id="QGKW02000007">
    <property type="protein sequence ID" value="KAF2618491.1"/>
    <property type="molecule type" value="Genomic_DNA"/>
</dbReference>
<sequence>MKSILDQVLEGQRKLVVEFNGKIDDVYTNLNDKFEALNTYHTLVSFDTIRGAPIDTLEEYVVLVRWQASINTTQTSIDTLLPYQYDAPEPIIIHQAILGDRFLLGKERKKIKVPKYLRRQTTCKKMDNSTKRVLRIPEDEPFYEVYYTYRLWVFFIERREKKEDIAGMFHQFRDKMMRRITLTKISDTEKFVVLCMVEGHSYLNALCNTDSSVSIMPMMMANQLSFKIEPFGDSFTFVD</sequence>
<proteinExistence type="predicted"/>
<dbReference type="Proteomes" id="UP000712281">
    <property type="component" value="Unassembled WGS sequence"/>
</dbReference>
<name>A0A8S9KB48_BRACR</name>
<gene>
    <name evidence="2" type="ORF">F2Q68_00039573</name>
    <name evidence="1" type="ORF">F2Q70_00038893</name>
</gene>